<dbReference type="NCBIfam" id="NF033550">
    <property type="entry name" value="transpos_ISL3"/>
    <property type="match status" value="1"/>
</dbReference>
<dbReference type="EMBL" id="CP073587">
    <property type="protein sequence ID" value="QUN04991.1"/>
    <property type="molecule type" value="Genomic_DNA"/>
</dbReference>
<feature type="domain" description="Transposase IS204/IS1001/IS1096/IS1165 helix-turn-helix" evidence="2">
    <location>
        <begin position="92"/>
        <end position="141"/>
    </location>
</feature>
<proteinExistence type="predicted"/>
<evidence type="ECO:0000259" key="1">
    <source>
        <dbReference type="Pfam" id="PF01610"/>
    </source>
</evidence>
<dbReference type="RefSeq" id="WP_212594041.1">
    <property type="nucleotide sequence ID" value="NZ_CP073587.1"/>
</dbReference>
<dbReference type="Pfam" id="PF01610">
    <property type="entry name" value="DDE_Tnp_ISL3"/>
    <property type="match status" value="1"/>
</dbReference>
<sequence length="407" mass="46575">MSEAALYQQILGLTPPWNVSNVHLDEQHQRIIVIVEYAASSNIQCPICEAPSRHYDSRQRTWRHLDTCQYQTLIQANVPRIHCPTHGYQTLQVPWANESSRYTELFEMHVLTLLSMSTLNAVSRFFKLSWGAIDRIMERAVNRGLAKRGAVKTQHLLVDETALKKGHEYVTLLSNHEGQVLAVSEGRSATSFADCLAQLPANSVSHTQSVCMDMSPAYIKAARRHIPNAERKIAFDHFHIAKLLTEAVNKIRKADLFGLAPSMRQEAHRTRFSWLKRQENLCDTDKERVNKLVPAMMNTALAWYFKELARNIWYSNRVRGAKQRWSNWIALAKATELKPLIAVADTIENKLWGILNAMRFGLSNGLAEAINSQVRQLRVKAMGYRNSARFRRAILFHFGKLDMGFHQ</sequence>
<protein>
    <submittedName>
        <fullName evidence="5">ISL3 family transposase</fullName>
    </submittedName>
</protein>
<dbReference type="InterPro" id="IPR002560">
    <property type="entry name" value="Transposase_DDE"/>
</dbReference>
<organism evidence="5 6">
    <name type="scientific">Shewanella yunxiaonensis</name>
    <dbReference type="NCBI Taxonomy" id="2829809"/>
    <lineage>
        <taxon>Bacteria</taxon>
        <taxon>Pseudomonadati</taxon>
        <taxon>Pseudomonadota</taxon>
        <taxon>Gammaproteobacteria</taxon>
        <taxon>Alteromonadales</taxon>
        <taxon>Shewanellaceae</taxon>
        <taxon>Shewanella</taxon>
    </lineage>
</organism>
<keyword evidence="6" id="KW-1185">Reference proteome</keyword>
<dbReference type="InterPro" id="IPR032877">
    <property type="entry name" value="Transposase_HTH"/>
</dbReference>
<gene>
    <name evidence="4" type="ORF">KDN34_12225</name>
    <name evidence="5" type="ORF">KDN34_16445</name>
</gene>
<feature type="domain" description="Transposase IS204/IS1001/IS1096/IS1165 DDE" evidence="1">
    <location>
        <begin position="157"/>
        <end position="394"/>
    </location>
</feature>
<evidence type="ECO:0000313" key="5">
    <source>
        <dbReference type="EMBL" id="QUN05745.1"/>
    </source>
</evidence>
<dbReference type="Pfam" id="PF13542">
    <property type="entry name" value="HTH_Tnp_ISL3"/>
    <property type="match status" value="1"/>
</dbReference>
<reference evidence="5 6" key="1">
    <citation type="submission" date="2021-04" db="EMBL/GenBank/DDBJ databases">
        <title>Novel species identification of genus Shewanella.</title>
        <authorList>
            <person name="Liu G."/>
        </authorList>
    </citation>
    <scope>NUCLEOTIDE SEQUENCE [LARGE SCALE GENOMIC DNA]</scope>
    <source>
        <strain evidence="5 6">FJAT-54481</strain>
    </source>
</reference>
<dbReference type="Proteomes" id="UP000679575">
    <property type="component" value="Chromosome"/>
</dbReference>
<accession>A0ABX7YSI6</accession>
<dbReference type="PANTHER" id="PTHR33498">
    <property type="entry name" value="TRANSPOSASE FOR INSERTION SEQUENCE ELEMENT IS1557"/>
    <property type="match status" value="1"/>
</dbReference>
<dbReference type="Pfam" id="PF14690">
    <property type="entry name" value="Zn_ribbon_ISL3"/>
    <property type="match status" value="1"/>
</dbReference>
<dbReference type="InterPro" id="IPR047951">
    <property type="entry name" value="Transpos_ISL3"/>
</dbReference>
<evidence type="ECO:0000259" key="3">
    <source>
        <dbReference type="Pfam" id="PF14690"/>
    </source>
</evidence>
<feature type="domain" description="Transposase IS204/IS1001/IS1096/IS1165 zinc-finger" evidence="3">
    <location>
        <begin position="43"/>
        <end position="86"/>
    </location>
</feature>
<name>A0ABX7YSI6_9GAMM</name>
<evidence type="ECO:0000313" key="4">
    <source>
        <dbReference type="EMBL" id="QUN04991.1"/>
    </source>
</evidence>
<dbReference type="InterPro" id="IPR029261">
    <property type="entry name" value="Transposase_Znf"/>
</dbReference>
<evidence type="ECO:0000313" key="6">
    <source>
        <dbReference type="Proteomes" id="UP000679575"/>
    </source>
</evidence>
<evidence type="ECO:0000259" key="2">
    <source>
        <dbReference type="Pfam" id="PF13542"/>
    </source>
</evidence>
<dbReference type="PANTHER" id="PTHR33498:SF1">
    <property type="entry name" value="TRANSPOSASE FOR INSERTION SEQUENCE ELEMENT IS1557"/>
    <property type="match status" value="1"/>
</dbReference>
<dbReference type="EMBL" id="CP073587">
    <property type="protein sequence ID" value="QUN05745.1"/>
    <property type="molecule type" value="Genomic_DNA"/>
</dbReference>